<name>A0A7C8FVP7_9ACTN</name>
<dbReference type="AlphaFoldDB" id="A0A7C8FVP7"/>
<reference evidence="1 2" key="1">
    <citation type="submission" date="2019-09" db="EMBL/GenBank/DDBJ databases">
        <title>Whole genome shotgun sequencing (WGS) of Ellagibacter isourolithinifaciens DSM 104140(T) and Adlercreutzia muris DSM 29508(T).</title>
        <authorList>
            <person name="Stoll D.A."/>
            <person name="Danylec N."/>
            <person name="Huch M."/>
        </authorList>
    </citation>
    <scope>NUCLEOTIDE SEQUENCE [LARGE SCALE GENOMIC DNA]</scope>
    <source>
        <strain evidence="1 2">DSM 29508</strain>
    </source>
</reference>
<sequence length="126" mass="14107">MSKNMKAAAINSHRKFELSDGTTVALTLNNALLYQIRTERRDCYDKFNDFIFRGGKDYFQMVDVLYVAYLCGYLDENGGLDGAMSDVDFMLALPADPNTIALETQWLTAPKKMRDSEAPSESGQSS</sequence>
<proteinExistence type="predicted"/>
<evidence type="ECO:0000313" key="2">
    <source>
        <dbReference type="Proteomes" id="UP000479639"/>
    </source>
</evidence>
<evidence type="ECO:0000313" key="1">
    <source>
        <dbReference type="EMBL" id="KAB1647994.1"/>
    </source>
</evidence>
<dbReference type="RefSeq" id="WP_151430681.1">
    <property type="nucleotide sequence ID" value="NZ_JANJZI010000003.1"/>
</dbReference>
<organism evidence="1 2">
    <name type="scientific">Adlercreutzia muris</name>
    <dbReference type="NCBI Taxonomy" id="1796610"/>
    <lineage>
        <taxon>Bacteria</taxon>
        <taxon>Bacillati</taxon>
        <taxon>Actinomycetota</taxon>
        <taxon>Coriobacteriia</taxon>
        <taxon>Eggerthellales</taxon>
        <taxon>Eggerthellaceae</taxon>
        <taxon>Adlercreutzia</taxon>
    </lineage>
</organism>
<dbReference type="EMBL" id="WAJS01000017">
    <property type="protein sequence ID" value="KAB1647994.1"/>
    <property type="molecule type" value="Genomic_DNA"/>
</dbReference>
<keyword evidence="2" id="KW-1185">Reference proteome</keyword>
<accession>A0A7C8FVP7</accession>
<protein>
    <submittedName>
        <fullName evidence="1">Uncharacterized protein</fullName>
    </submittedName>
</protein>
<gene>
    <name evidence="1" type="ORF">F8D48_06795</name>
</gene>
<comment type="caution">
    <text evidence="1">The sequence shown here is derived from an EMBL/GenBank/DDBJ whole genome shotgun (WGS) entry which is preliminary data.</text>
</comment>
<dbReference type="Proteomes" id="UP000479639">
    <property type="component" value="Unassembled WGS sequence"/>
</dbReference>